<dbReference type="InterPro" id="IPR050382">
    <property type="entry name" value="MFS_Na/Anion_cotransporter"/>
</dbReference>
<feature type="transmembrane region" description="Helical" evidence="9">
    <location>
        <begin position="297"/>
        <end position="319"/>
    </location>
</feature>
<evidence type="ECO:0000256" key="4">
    <source>
        <dbReference type="ARBA" id="ARBA00022847"/>
    </source>
</evidence>
<proteinExistence type="inferred from homology"/>
<dbReference type="PANTHER" id="PTHR11662:SF282">
    <property type="entry name" value="ANION TRANSPORTER 5-RELATED"/>
    <property type="match status" value="1"/>
</dbReference>
<dbReference type="SUPFAM" id="SSF103473">
    <property type="entry name" value="MFS general substrate transporter"/>
    <property type="match status" value="1"/>
</dbReference>
<dbReference type="Pfam" id="PF07690">
    <property type="entry name" value="MFS_1"/>
    <property type="match status" value="1"/>
</dbReference>
<keyword evidence="12" id="KW-1185">Reference proteome</keyword>
<evidence type="ECO:0000259" key="10">
    <source>
        <dbReference type="PROSITE" id="PS50850"/>
    </source>
</evidence>
<feature type="domain" description="Major facilitator superfamily (MFS) profile" evidence="10">
    <location>
        <begin position="8"/>
        <end position="450"/>
    </location>
</feature>
<feature type="transmembrane region" description="Helical" evidence="9">
    <location>
        <begin position="101"/>
        <end position="126"/>
    </location>
</feature>
<evidence type="ECO:0000256" key="8">
    <source>
        <dbReference type="SAM" id="MobiDB-lite"/>
    </source>
</evidence>
<feature type="compositionally biased region" description="Basic and acidic residues" evidence="8">
    <location>
        <begin position="200"/>
        <end position="215"/>
    </location>
</feature>
<evidence type="ECO:0000256" key="5">
    <source>
        <dbReference type="ARBA" id="ARBA00022989"/>
    </source>
</evidence>
<evidence type="ECO:0000313" key="12">
    <source>
        <dbReference type="Proteomes" id="UP000660262"/>
    </source>
</evidence>
<protein>
    <recommendedName>
        <fullName evidence="10">Major facilitator superfamily (MFS) profile domain-containing protein</fullName>
    </recommendedName>
</protein>
<dbReference type="InterPro" id="IPR036259">
    <property type="entry name" value="MFS_trans_sf"/>
</dbReference>
<dbReference type="GO" id="GO:0016020">
    <property type="term" value="C:membrane"/>
    <property type="evidence" value="ECO:0007669"/>
    <property type="project" value="UniProtKB-SubCell"/>
</dbReference>
<evidence type="ECO:0000256" key="6">
    <source>
        <dbReference type="ARBA" id="ARBA00023136"/>
    </source>
</evidence>
<gene>
    <name evidence="11" type="ORF">PPROV_000213000</name>
</gene>
<dbReference type="OrthoDB" id="2985014at2759"/>
<keyword evidence="5 9" id="KW-1133">Transmembrane helix</keyword>
<evidence type="ECO:0000256" key="9">
    <source>
        <dbReference type="SAM" id="Phobius"/>
    </source>
</evidence>
<accession>A0A830H8S4</accession>
<dbReference type="AlphaFoldDB" id="A0A830H8S4"/>
<keyword evidence="6 9" id="KW-0472">Membrane</keyword>
<dbReference type="FunFam" id="1.20.1250.20:FF:000003">
    <property type="entry name" value="Solute carrier family 17 member 3"/>
    <property type="match status" value="1"/>
</dbReference>
<dbReference type="Proteomes" id="UP000660262">
    <property type="component" value="Unassembled WGS sequence"/>
</dbReference>
<feature type="transmembrane region" description="Helical" evidence="9">
    <location>
        <begin position="164"/>
        <end position="182"/>
    </location>
</feature>
<dbReference type="GO" id="GO:0015293">
    <property type="term" value="F:symporter activity"/>
    <property type="evidence" value="ECO:0007669"/>
    <property type="project" value="UniProtKB-KW"/>
</dbReference>
<evidence type="ECO:0000256" key="7">
    <source>
        <dbReference type="ARBA" id="ARBA00024362"/>
    </source>
</evidence>
<dbReference type="InterPro" id="IPR020846">
    <property type="entry name" value="MFS_dom"/>
</dbReference>
<feature type="transmembrane region" description="Helical" evidence="9">
    <location>
        <begin position="424"/>
        <end position="446"/>
    </location>
</feature>
<comment type="caution">
    <text evidence="11">The sequence shown here is derived from an EMBL/GenBank/DDBJ whole genome shotgun (WGS) entry which is preliminary data.</text>
</comment>
<evidence type="ECO:0000313" key="11">
    <source>
        <dbReference type="EMBL" id="GHP03375.1"/>
    </source>
</evidence>
<feature type="compositionally biased region" description="Gly residues" evidence="8">
    <location>
        <begin position="219"/>
        <end position="239"/>
    </location>
</feature>
<dbReference type="PANTHER" id="PTHR11662">
    <property type="entry name" value="SOLUTE CARRIER FAMILY 17"/>
    <property type="match status" value="1"/>
</dbReference>
<keyword evidence="3 9" id="KW-0812">Transmembrane</keyword>
<name>A0A830H8S4_9CHLO</name>
<keyword evidence="4" id="KW-0769">Symport</keyword>
<feature type="transmembrane region" description="Helical" evidence="9">
    <location>
        <begin position="71"/>
        <end position="89"/>
    </location>
</feature>
<evidence type="ECO:0000256" key="1">
    <source>
        <dbReference type="ARBA" id="ARBA00004141"/>
    </source>
</evidence>
<sequence>MVRTKLLVVFLCFLAVLTFYIERVGFSIAYTHAASLAGLSQTTKGHVLSAFYYGYATSQIPGSWLAKKHGGGRVLACAFATWATISVLLPRDGSAVAVTCLLRLLSGVAQGVIIPSVHTVLALWLAPHERGTLTSLTTAGMYLGSALAYATLPTFAKHGGAGSVNRACGFAGLVWLALWVKVGLMSVGVDRRGTSGSAADVEKAAEGDSGGEHKSHLNGAGGGAGGGGEGGGGSETGGGNSSVVPWRALVTAPPVMAIALNNFTFHYSFYVVMNWLPTYFEQLLGIRLADLGAVGKVLPYLSMFVATILGGVLGDKCITRLGMSVASSRKLVNSVGFALGAAALVGMPMADAPDSGLMFATLTLFFHGIARGGFSVNHMDVAPRYAGVVMGISNTCGTIAGIVGVSVTGMVLDAFGGGEHRSGWVAALVLCAALDVGGALVFAGVARGDRLFD</sequence>
<comment type="similarity">
    <text evidence="7">Belongs to the major facilitator superfamily. Sodium/anion cotransporter (TC 2.A.1.14) family.</text>
</comment>
<feature type="transmembrane region" description="Helical" evidence="9">
    <location>
        <begin position="132"/>
        <end position="152"/>
    </location>
</feature>
<feature type="transmembrane region" description="Helical" evidence="9">
    <location>
        <begin position="356"/>
        <end position="374"/>
    </location>
</feature>
<dbReference type="PROSITE" id="PS50850">
    <property type="entry name" value="MFS"/>
    <property type="match status" value="1"/>
</dbReference>
<comment type="subcellular location">
    <subcellularLocation>
        <location evidence="1">Membrane</location>
        <topology evidence="1">Multi-pass membrane protein</topology>
    </subcellularLocation>
</comment>
<evidence type="ECO:0000256" key="3">
    <source>
        <dbReference type="ARBA" id="ARBA00022692"/>
    </source>
</evidence>
<feature type="transmembrane region" description="Helical" evidence="9">
    <location>
        <begin position="331"/>
        <end position="350"/>
    </location>
</feature>
<feature type="transmembrane region" description="Helical" evidence="9">
    <location>
        <begin position="386"/>
        <end position="412"/>
    </location>
</feature>
<evidence type="ECO:0000256" key="2">
    <source>
        <dbReference type="ARBA" id="ARBA00022448"/>
    </source>
</evidence>
<feature type="region of interest" description="Disordered" evidence="8">
    <location>
        <begin position="192"/>
        <end position="239"/>
    </location>
</feature>
<dbReference type="InterPro" id="IPR011701">
    <property type="entry name" value="MFS"/>
</dbReference>
<dbReference type="EMBL" id="BNJQ01000005">
    <property type="protein sequence ID" value="GHP03375.1"/>
    <property type="molecule type" value="Genomic_DNA"/>
</dbReference>
<reference evidence="11" key="1">
    <citation type="submission" date="2020-10" db="EMBL/GenBank/DDBJ databases">
        <title>Unveiling of a novel bifunctional photoreceptor, Dualchrome1, isolated from a cosmopolitan green alga.</title>
        <authorList>
            <person name="Suzuki S."/>
            <person name="Kawachi M."/>
        </authorList>
    </citation>
    <scope>NUCLEOTIDE SEQUENCE</scope>
    <source>
        <strain evidence="11">NIES 2893</strain>
    </source>
</reference>
<organism evidence="11 12">
    <name type="scientific">Pycnococcus provasolii</name>
    <dbReference type="NCBI Taxonomy" id="41880"/>
    <lineage>
        <taxon>Eukaryota</taxon>
        <taxon>Viridiplantae</taxon>
        <taxon>Chlorophyta</taxon>
        <taxon>Pseudoscourfieldiophyceae</taxon>
        <taxon>Pseudoscourfieldiales</taxon>
        <taxon>Pycnococcaceae</taxon>
        <taxon>Pycnococcus</taxon>
    </lineage>
</organism>
<dbReference type="Gene3D" id="1.20.1250.20">
    <property type="entry name" value="MFS general substrate transporter like domains"/>
    <property type="match status" value="2"/>
</dbReference>
<keyword evidence="2" id="KW-0813">Transport</keyword>